<evidence type="ECO:0000256" key="4">
    <source>
        <dbReference type="ARBA" id="ARBA00015492"/>
    </source>
</evidence>
<evidence type="ECO:0000256" key="3">
    <source>
        <dbReference type="ARBA" id="ARBA00012584"/>
    </source>
</evidence>
<dbReference type="PROSITE" id="PS51163">
    <property type="entry name" value="YRDC"/>
    <property type="match status" value="1"/>
</dbReference>
<feature type="region of interest" description="Disordered" evidence="8">
    <location>
        <begin position="753"/>
        <end position="775"/>
    </location>
</feature>
<feature type="region of interest" description="Disordered" evidence="8">
    <location>
        <begin position="696"/>
        <end position="737"/>
    </location>
</feature>
<evidence type="ECO:0000256" key="8">
    <source>
        <dbReference type="SAM" id="MobiDB-lite"/>
    </source>
</evidence>
<dbReference type="Gene3D" id="3.90.870.10">
    <property type="entry name" value="DHBP synthase"/>
    <property type="match status" value="1"/>
</dbReference>
<organism evidence="11 12">
    <name type="scientific">Aplysia californica</name>
    <name type="common">California sea hare</name>
    <dbReference type="NCBI Taxonomy" id="6500"/>
    <lineage>
        <taxon>Eukaryota</taxon>
        <taxon>Metazoa</taxon>
        <taxon>Spiralia</taxon>
        <taxon>Lophotrochozoa</taxon>
        <taxon>Mollusca</taxon>
        <taxon>Gastropoda</taxon>
        <taxon>Heterobranchia</taxon>
        <taxon>Euthyneura</taxon>
        <taxon>Tectipleura</taxon>
        <taxon>Aplysiida</taxon>
        <taxon>Aplysioidea</taxon>
        <taxon>Aplysiidae</taxon>
        <taxon>Aplysia</taxon>
    </lineage>
</organism>
<dbReference type="InterPro" id="IPR017945">
    <property type="entry name" value="DHBP_synth_RibB-like_a/b_dom"/>
</dbReference>
<feature type="transmembrane region" description="Helical" evidence="9">
    <location>
        <begin position="427"/>
        <end position="446"/>
    </location>
</feature>
<keyword evidence="9" id="KW-0472">Membrane</keyword>
<evidence type="ECO:0000259" key="10">
    <source>
        <dbReference type="PROSITE" id="PS51163"/>
    </source>
</evidence>
<keyword evidence="6" id="KW-0808">Transferase</keyword>
<dbReference type="SUPFAM" id="SSF55821">
    <property type="entry name" value="YrdC/RibB"/>
    <property type="match status" value="1"/>
</dbReference>
<keyword evidence="11" id="KW-1185">Reference proteome</keyword>
<evidence type="ECO:0000256" key="1">
    <source>
        <dbReference type="ARBA" id="ARBA00004496"/>
    </source>
</evidence>
<feature type="transmembrane region" description="Helical" evidence="9">
    <location>
        <begin position="31"/>
        <end position="50"/>
    </location>
</feature>
<feature type="transmembrane region" description="Helical" evidence="9">
    <location>
        <begin position="211"/>
        <end position="230"/>
    </location>
</feature>
<evidence type="ECO:0000313" key="12">
    <source>
        <dbReference type="RefSeq" id="XP_012942136.1"/>
    </source>
</evidence>
<feature type="transmembrane region" description="Helical" evidence="9">
    <location>
        <begin position="57"/>
        <end position="78"/>
    </location>
</feature>
<dbReference type="Proteomes" id="UP000694888">
    <property type="component" value="Unplaced"/>
</dbReference>
<sequence>MTTSALWSAVGFYHVVEAVTPQATPDSETLWAGYGAFLIIFLFYVFAGLYHRDRVAATVALGMFLSCVFEIASLWRPLRRSAAAYYLLLAALCLYLAVSKLWAKFRQKIDKVYRSDNADPRPLPIDFVPMGHAMNTLAAAVYAGHVTGVFSSAVEGFTWVLTAGVYLTVAAVVAVRRSQMYASVYLIFHGLFWLTNGFDLTVAYINQVDTPFIVAPTVIHFIIFFILAAFSITRELYQVPQVLSICLLCIAIILGNNRGAFVGAMGWILFVLSLYSLAAHLSRVQNSGFKIPLGAKLLSTDKLLAGFVSACKCCFSKSKNLVSATASRGNHLFSTDFTLGYSRYAGFDLAGFAVNAVAALAILWSPQGVWVLPWALLFGGVAQMVVASISFAQGLSFESCAFFTFGSFWMIWGPARGIGILDQDNSAAVITGTIGFLAATLLLLGLSFLINKAWTIVTFLFNLVVVGNLLHAVNANGSFKYEVVINIVFVVACMYCFLAYALRAVWGREILPVGQPYLQVSYLHSQGEQAFWADGRTASGVKAIADIMNRGGICGIPTDVVYVLVSALKFPKSVERAYNTKKDAEDRPMSMWISKVSQIEEGRPLFGELAWGLMNEIWPSTVSMVVPKGEWLMNLGIGSSEKYIGRPDSIAVRMPDNTVTSHLIDQTGPVATTSANPTGEADTTHHLQVLAKLGLENDDEADDGNRDTLNNVRAPSDIDNTNSPPRGNSVNTSFDLSSGESVVADDAQLIVSPQPTLPRPPHVANQERPSSSTAGIRAHANKIYETLIPFGNREPRAVVNGHGNNQGGRAFVVSDNLSGDSQSIQSGVSSSQGGGPYNLVGRASPLSDGNVTALRFSSLEDDTNPYEPMQFTKSGVEMARAGAEIGGRGPSPAFSVNPLYQGPTTRTKL</sequence>
<comment type="similarity">
    <text evidence="2">Belongs to the SUA5 family.</text>
</comment>
<reference evidence="12" key="1">
    <citation type="submission" date="2025-08" db="UniProtKB">
        <authorList>
            <consortium name="RefSeq"/>
        </authorList>
    </citation>
    <scope>IDENTIFICATION</scope>
</reference>
<accession>A0ABM1A735</accession>
<gene>
    <name evidence="12" type="primary">LOC106012772</name>
</gene>
<evidence type="ECO:0000256" key="5">
    <source>
        <dbReference type="ARBA" id="ARBA00022490"/>
    </source>
</evidence>
<feature type="compositionally biased region" description="Polar residues" evidence="8">
    <location>
        <begin position="707"/>
        <end position="737"/>
    </location>
</feature>
<dbReference type="PANTHER" id="PTHR17490">
    <property type="entry name" value="SUA5"/>
    <property type="match status" value="1"/>
</dbReference>
<comment type="subcellular location">
    <subcellularLocation>
        <location evidence="1">Cytoplasm</location>
    </subcellularLocation>
</comment>
<evidence type="ECO:0000256" key="2">
    <source>
        <dbReference type="ARBA" id="ARBA00007663"/>
    </source>
</evidence>
<dbReference type="EC" id="2.7.7.87" evidence="3"/>
<feature type="region of interest" description="Disordered" evidence="8">
    <location>
        <begin position="811"/>
        <end position="843"/>
    </location>
</feature>
<keyword evidence="9" id="KW-0812">Transmembrane</keyword>
<feature type="transmembrane region" description="Helical" evidence="9">
    <location>
        <begin position="399"/>
        <end position="415"/>
    </location>
</feature>
<feature type="compositionally biased region" description="Low complexity" evidence="8">
    <location>
        <begin position="818"/>
        <end position="831"/>
    </location>
</feature>
<keyword evidence="9" id="KW-1133">Transmembrane helix</keyword>
<dbReference type="Pfam" id="PF01300">
    <property type="entry name" value="Sua5_yciO_yrdC"/>
    <property type="match status" value="1"/>
</dbReference>
<evidence type="ECO:0000256" key="6">
    <source>
        <dbReference type="ARBA" id="ARBA00022679"/>
    </source>
</evidence>
<dbReference type="InterPro" id="IPR050156">
    <property type="entry name" value="TC-AMP_synthase_SUA5"/>
</dbReference>
<feature type="transmembrane region" description="Helical" evidence="9">
    <location>
        <begin position="156"/>
        <end position="175"/>
    </location>
</feature>
<evidence type="ECO:0000256" key="9">
    <source>
        <dbReference type="SAM" id="Phobius"/>
    </source>
</evidence>
<feature type="transmembrane region" description="Helical" evidence="9">
    <location>
        <begin position="182"/>
        <end position="205"/>
    </location>
</feature>
<dbReference type="PANTHER" id="PTHR17490:SF17">
    <property type="entry name" value="THREONYLCARBAMOYL-AMP SYNTHASE"/>
    <property type="match status" value="1"/>
</dbReference>
<proteinExistence type="inferred from homology"/>
<comment type="catalytic activity">
    <reaction evidence="7">
        <text>L-threonine + hydrogencarbonate + ATP = L-threonylcarbamoyladenylate + diphosphate + H2O</text>
        <dbReference type="Rhea" id="RHEA:36407"/>
        <dbReference type="ChEBI" id="CHEBI:15377"/>
        <dbReference type="ChEBI" id="CHEBI:17544"/>
        <dbReference type="ChEBI" id="CHEBI:30616"/>
        <dbReference type="ChEBI" id="CHEBI:33019"/>
        <dbReference type="ChEBI" id="CHEBI:57926"/>
        <dbReference type="ChEBI" id="CHEBI:73682"/>
        <dbReference type="EC" id="2.7.7.87"/>
    </reaction>
</comment>
<name>A0ABM1A735_APLCA</name>
<feature type="domain" description="YrdC-like" evidence="10">
    <location>
        <begin position="538"/>
        <end position="741"/>
    </location>
</feature>
<feature type="transmembrane region" description="Helical" evidence="9">
    <location>
        <begin position="260"/>
        <end position="281"/>
    </location>
</feature>
<evidence type="ECO:0000313" key="11">
    <source>
        <dbReference type="Proteomes" id="UP000694888"/>
    </source>
</evidence>
<feature type="transmembrane region" description="Helical" evidence="9">
    <location>
        <begin position="237"/>
        <end position="254"/>
    </location>
</feature>
<feature type="transmembrane region" description="Helical" evidence="9">
    <location>
        <begin position="123"/>
        <end position="144"/>
    </location>
</feature>
<feature type="transmembrane region" description="Helical" evidence="9">
    <location>
        <begin position="84"/>
        <end position="103"/>
    </location>
</feature>
<dbReference type="GeneID" id="106012772"/>
<feature type="region of interest" description="Disordered" evidence="8">
    <location>
        <begin position="883"/>
        <end position="909"/>
    </location>
</feature>
<feature type="transmembrane region" description="Helical" evidence="9">
    <location>
        <begin position="344"/>
        <end position="364"/>
    </location>
</feature>
<feature type="transmembrane region" description="Helical" evidence="9">
    <location>
        <begin position="483"/>
        <end position="502"/>
    </location>
</feature>
<keyword evidence="5" id="KW-0963">Cytoplasm</keyword>
<dbReference type="InterPro" id="IPR006070">
    <property type="entry name" value="Sua5-like_dom"/>
</dbReference>
<protein>
    <recommendedName>
        <fullName evidence="4">Threonylcarbamoyl-AMP synthase</fullName>
        <ecNumber evidence="3">2.7.7.87</ecNumber>
    </recommendedName>
</protein>
<dbReference type="RefSeq" id="XP_012942136.1">
    <property type="nucleotide sequence ID" value="XM_013086682.1"/>
</dbReference>
<feature type="transmembrane region" description="Helical" evidence="9">
    <location>
        <begin position="453"/>
        <end position="471"/>
    </location>
</feature>
<evidence type="ECO:0000256" key="7">
    <source>
        <dbReference type="ARBA" id="ARBA00048366"/>
    </source>
</evidence>